<feature type="binding site" evidence="14">
    <location>
        <begin position="538"/>
        <end position="542"/>
    </location>
    <ligand>
        <name>GTP</name>
        <dbReference type="ChEBI" id="CHEBI:37565"/>
    </ligand>
</feature>
<comment type="subunit">
    <text evidence="14">Part of the signal recognition particle protein translocation system, which is composed of SRP and FtsY. SRP is a ribonucleoprotein composed of Ffh and a 4.5S RNA molecule.</text>
</comment>
<keyword evidence="9 14" id="KW-0342">GTP-binding</keyword>
<dbReference type="HAMAP" id="MF_00920">
    <property type="entry name" value="FtsY"/>
    <property type="match status" value="1"/>
</dbReference>
<evidence type="ECO:0000256" key="5">
    <source>
        <dbReference type="ARBA" id="ARBA00022741"/>
    </source>
</evidence>
<feature type="binding site" evidence="14">
    <location>
        <begin position="602"/>
        <end position="605"/>
    </location>
    <ligand>
        <name>GTP</name>
        <dbReference type="ChEBI" id="CHEBI:37565"/>
    </ligand>
</feature>
<feature type="transmembrane region" description="Helical" evidence="16">
    <location>
        <begin position="99"/>
        <end position="121"/>
    </location>
</feature>
<dbReference type="Proteomes" id="UP001497493">
    <property type="component" value="Chromosome"/>
</dbReference>
<keyword evidence="7 16" id="KW-1133">Transmembrane helix</keyword>
<evidence type="ECO:0000256" key="9">
    <source>
        <dbReference type="ARBA" id="ARBA00023134"/>
    </source>
</evidence>
<dbReference type="EC" id="3.6.5.4" evidence="14"/>
<protein>
    <recommendedName>
        <fullName evidence="14">Signal recognition particle receptor FtsY</fullName>
        <shortName evidence="14">SRP receptor</shortName>
        <ecNumber evidence="14">3.6.5.4</ecNumber>
    </recommendedName>
</protein>
<dbReference type="Gene3D" id="3.40.50.300">
    <property type="entry name" value="P-loop containing nucleotide triphosphate hydrolases"/>
    <property type="match status" value="1"/>
</dbReference>
<dbReference type="NCBIfam" id="TIGR00064">
    <property type="entry name" value="ftsY"/>
    <property type="match status" value="1"/>
</dbReference>
<dbReference type="InterPro" id="IPR004390">
    <property type="entry name" value="SR_rcpt_FtsY"/>
</dbReference>
<keyword evidence="19" id="KW-1185">Reference proteome</keyword>
<sequence>MFRLAVLFALLLALAVIAVDAFARLSAAGLGCPSWPGCYGKGVEEPPLGDLLGTSPYAGPLGGEALLGLIAALGVTTLALAVGAGWLRERRGPALAWGWATLVPAAALGWLATGGAAVLPLPLATSARFLMGFLVLGGLYRLYLAVGPQRPPRGDTRALAWLSRLALLTLAAEILLGGWVSNHYAGLACPDFPRCLGPWWPEAGYREGFLWWQADGHAGGALPLAARAALHWSHQIGALAAFLVLSALALGVTSNRKVPHLSKPGLVLSGLLLAEISLGIALVLLRLPVALGVAHDLGAALLVLTLLHLHYHLRLPQPVPVAPPPEEAPAAVPAPEVELPPPPPAPARLLDRLKQQLGKTRGGLTGVLTELTLGKKAIDRDLLDDLEARLLMADLGVAATRDIVTHLTDSLERHQLADPAALTDKLRAHLYEILAPVSVPLQIPAETRPFVILVVGVNGVGKTTTIGKLAKRLQDQGHSVMLAAGDTFRAAAVEQLQSWGERNRVPVIAQHTGADAASVIYDALQAAQARGSDVLIADTAGRLHTKSNLMDELAKIKRILGRLDPTAPHEVLLVLDAGTGQNALNQARQFHEAVGLTGIALTKLDGTAKGGVIFALAKQFGLPIRYIGIGEGVDDLQEFDAGQFIDALFAD</sequence>
<dbReference type="EMBL" id="OZ026884">
    <property type="protein sequence ID" value="CAL1241030.1"/>
    <property type="molecule type" value="Genomic_DNA"/>
</dbReference>
<evidence type="ECO:0000256" key="15">
    <source>
        <dbReference type="SAM" id="MobiDB-lite"/>
    </source>
</evidence>
<evidence type="ECO:0000256" key="11">
    <source>
        <dbReference type="ARBA" id="ARBA00023170"/>
    </source>
</evidence>
<keyword evidence="5 14" id="KW-0547">Nucleotide-binding</keyword>
<dbReference type="InterPro" id="IPR003780">
    <property type="entry name" value="COX15/CtaA_fam"/>
</dbReference>
<comment type="pathway">
    <text evidence="12">Porphyrin-containing compound metabolism.</text>
</comment>
<keyword evidence="11 14" id="KW-0675">Receptor</keyword>
<dbReference type="CDD" id="cd17874">
    <property type="entry name" value="FtsY"/>
    <property type="match status" value="1"/>
</dbReference>
<evidence type="ECO:0000256" key="3">
    <source>
        <dbReference type="ARBA" id="ARBA00022490"/>
    </source>
</evidence>
<reference evidence="18 19" key="1">
    <citation type="submission" date="2024-04" db="EMBL/GenBank/DDBJ databases">
        <authorList>
            <person name="Cremers G."/>
        </authorList>
    </citation>
    <scope>NUCLEOTIDE SEQUENCE [LARGE SCALE GENOMIC DNA]</scope>
    <source>
        <strain evidence="18">MeCH1-AG</strain>
    </source>
</reference>
<keyword evidence="4 16" id="KW-0812">Transmembrane</keyword>
<evidence type="ECO:0000256" key="6">
    <source>
        <dbReference type="ARBA" id="ARBA00022801"/>
    </source>
</evidence>
<evidence type="ECO:0000313" key="18">
    <source>
        <dbReference type="EMBL" id="CAL1241030.1"/>
    </source>
</evidence>
<evidence type="ECO:0000313" key="19">
    <source>
        <dbReference type="Proteomes" id="UP001497493"/>
    </source>
</evidence>
<dbReference type="Pfam" id="PF02881">
    <property type="entry name" value="SRP54_N"/>
    <property type="match status" value="1"/>
</dbReference>
<evidence type="ECO:0000256" key="13">
    <source>
        <dbReference type="ARBA" id="ARBA00048027"/>
    </source>
</evidence>
<gene>
    <name evidence="14" type="primary">ftsY</name>
    <name evidence="18" type="ORF">MECH1_V1_2254</name>
</gene>
<evidence type="ECO:0000256" key="12">
    <source>
        <dbReference type="ARBA" id="ARBA00023444"/>
    </source>
</evidence>
<evidence type="ECO:0000259" key="17">
    <source>
        <dbReference type="PROSITE" id="PS00300"/>
    </source>
</evidence>
<comment type="similarity">
    <text evidence="14">Belongs to the GTP-binding SRP family. FtsY subfamily.</text>
</comment>
<name>A0ABM9NK61_9GAMM</name>
<dbReference type="RefSeq" id="WP_348757565.1">
    <property type="nucleotide sequence ID" value="NZ_OZ026884.1"/>
</dbReference>
<comment type="catalytic activity">
    <reaction evidence="13 14">
        <text>GTP + H2O = GDP + phosphate + H(+)</text>
        <dbReference type="Rhea" id="RHEA:19669"/>
        <dbReference type="ChEBI" id="CHEBI:15377"/>
        <dbReference type="ChEBI" id="CHEBI:15378"/>
        <dbReference type="ChEBI" id="CHEBI:37565"/>
        <dbReference type="ChEBI" id="CHEBI:43474"/>
        <dbReference type="ChEBI" id="CHEBI:58189"/>
        <dbReference type="EC" id="3.6.5.4"/>
    </reaction>
</comment>
<feature type="domain" description="SRP54-type proteins GTP-binding" evidence="17">
    <location>
        <begin position="623"/>
        <end position="636"/>
    </location>
</feature>
<keyword evidence="8" id="KW-0350">Heme biosynthesis</keyword>
<comment type="subcellular location">
    <subcellularLocation>
        <location evidence="14">Cell membrane</location>
        <topology evidence="14">Peripheral membrane protein</topology>
        <orientation evidence="14">Cytoplasmic side</orientation>
    </subcellularLocation>
    <subcellularLocation>
        <location evidence="14">Cytoplasm</location>
    </subcellularLocation>
    <subcellularLocation>
        <location evidence="1">Membrane</location>
        <topology evidence="1">Multi-pass membrane protein</topology>
    </subcellularLocation>
</comment>
<dbReference type="Pfam" id="PF00448">
    <property type="entry name" value="SRP54"/>
    <property type="match status" value="1"/>
</dbReference>
<keyword evidence="3 14" id="KW-0963">Cytoplasm</keyword>
<feature type="transmembrane region" description="Helical" evidence="16">
    <location>
        <begin position="127"/>
        <end position="146"/>
    </location>
</feature>
<dbReference type="InterPro" id="IPR003593">
    <property type="entry name" value="AAA+_ATPase"/>
</dbReference>
<dbReference type="Gene3D" id="1.20.120.140">
    <property type="entry name" value="Signal recognition particle SRP54, nucleotide-binding domain"/>
    <property type="match status" value="1"/>
</dbReference>
<dbReference type="SUPFAM" id="SSF47364">
    <property type="entry name" value="Domain of the SRP/SRP receptor G-proteins"/>
    <property type="match status" value="1"/>
</dbReference>
<feature type="transmembrane region" description="Helical" evidence="16">
    <location>
        <begin position="232"/>
        <end position="253"/>
    </location>
</feature>
<dbReference type="SMART" id="SM00962">
    <property type="entry name" value="SRP54"/>
    <property type="match status" value="1"/>
</dbReference>
<evidence type="ECO:0000256" key="10">
    <source>
        <dbReference type="ARBA" id="ARBA00023136"/>
    </source>
</evidence>
<evidence type="ECO:0000256" key="7">
    <source>
        <dbReference type="ARBA" id="ARBA00022989"/>
    </source>
</evidence>
<feature type="binding site" evidence="14">
    <location>
        <begin position="456"/>
        <end position="463"/>
    </location>
    <ligand>
        <name>GTP</name>
        <dbReference type="ChEBI" id="CHEBI:37565"/>
    </ligand>
</feature>
<comment type="function">
    <text evidence="14">Involved in targeting and insertion of nascent membrane proteins into the cytoplasmic membrane. Acts as a receptor for the complex formed by the signal recognition particle (SRP) and the ribosome-nascent chain (RNC). Interaction with SRP-RNC leads to the transfer of the RNC complex to the Sec translocase for insertion into the membrane, the hydrolysis of GTP by both Ffh and FtsY, and the dissociation of the SRP-FtsY complex into the individual components.</text>
</comment>
<evidence type="ECO:0000256" key="14">
    <source>
        <dbReference type="HAMAP-Rule" id="MF_00920"/>
    </source>
</evidence>
<dbReference type="PANTHER" id="PTHR43134:SF1">
    <property type="entry name" value="SIGNAL RECOGNITION PARTICLE RECEPTOR SUBUNIT ALPHA"/>
    <property type="match status" value="1"/>
</dbReference>
<feature type="transmembrane region" description="Helical" evidence="16">
    <location>
        <begin position="265"/>
        <end position="285"/>
    </location>
</feature>
<dbReference type="SUPFAM" id="SSF52540">
    <property type="entry name" value="P-loop containing nucleoside triphosphate hydrolases"/>
    <property type="match status" value="1"/>
</dbReference>
<keyword evidence="6 14" id="KW-0378">Hydrolase</keyword>
<dbReference type="InterPro" id="IPR042101">
    <property type="entry name" value="SRP54_N_sf"/>
</dbReference>
<feature type="transmembrane region" description="Helical" evidence="16">
    <location>
        <begin position="65"/>
        <end position="87"/>
    </location>
</feature>
<dbReference type="PROSITE" id="PS00300">
    <property type="entry name" value="SRP54"/>
    <property type="match status" value="1"/>
</dbReference>
<dbReference type="Pfam" id="PF02628">
    <property type="entry name" value="COX15-CtaA"/>
    <property type="match status" value="1"/>
</dbReference>
<feature type="compositionally biased region" description="Low complexity" evidence="15">
    <location>
        <begin position="328"/>
        <end position="337"/>
    </location>
</feature>
<evidence type="ECO:0000256" key="1">
    <source>
        <dbReference type="ARBA" id="ARBA00004141"/>
    </source>
</evidence>
<accession>A0ABM9NK61</accession>
<evidence type="ECO:0000256" key="2">
    <source>
        <dbReference type="ARBA" id="ARBA00022475"/>
    </source>
</evidence>
<dbReference type="InterPro" id="IPR027417">
    <property type="entry name" value="P-loop_NTPase"/>
</dbReference>
<proteinExistence type="inferred from homology"/>
<evidence type="ECO:0000256" key="8">
    <source>
        <dbReference type="ARBA" id="ARBA00023133"/>
    </source>
</evidence>
<keyword evidence="10 14" id="KW-0472">Membrane</keyword>
<evidence type="ECO:0000256" key="4">
    <source>
        <dbReference type="ARBA" id="ARBA00022692"/>
    </source>
</evidence>
<organism evidence="18 19">
    <name type="scientific">Candidatus Methylocalor cossyra</name>
    <dbReference type="NCBI Taxonomy" id="3108543"/>
    <lineage>
        <taxon>Bacteria</taxon>
        <taxon>Pseudomonadati</taxon>
        <taxon>Pseudomonadota</taxon>
        <taxon>Gammaproteobacteria</taxon>
        <taxon>Methylococcales</taxon>
        <taxon>Methylococcaceae</taxon>
        <taxon>Candidatus Methylocalor</taxon>
    </lineage>
</organism>
<dbReference type="SMART" id="SM00382">
    <property type="entry name" value="AAA"/>
    <property type="match status" value="1"/>
</dbReference>
<dbReference type="InterPro" id="IPR036225">
    <property type="entry name" value="SRP/SRP_N"/>
</dbReference>
<evidence type="ECO:0000256" key="16">
    <source>
        <dbReference type="SAM" id="Phobius"/>
    </source>
</evidence>
<dbReference type="InterPro" id="IPR000897">
    <property type="entry name" value="SRP54_GTPase_dom"/>
</dbReference>
<feature type="transmembrane region" description="Helical" evidence="16">
    <location>
        <begin position="158"/>
        <end position="180"/>
    </location>
</feature>
<keyword evidence="2 14" id="KW-1003">Cell membrane</keyword>
<dbReference type="InterPro" id="IPR013822">
    <property type="entry name" value="Signal_recog_particl_SRP54_hlx"/>
</dbReference>
<dbReference type="PANTHER" id="PTHR43134">
    <property type="entry name" value="SIGNAL RECOGNITION PARTICLE RECEPTOR SUBUNIT ALPHA"/>
    <property type="match status" value="1"/>
</dbReference>
<feature type="region of interest" description="Disordered" evidence="15">
    <location>
        <begin position="324"/>
        <end position="346"/>
    </location>
</feature>
<dbReference type="SMART" id="SM00963">
    <property type="entry name" value="SRP54_N"/>
    <property type="match status" value="1"/>
</dbReference>